<dbReference type="PANTHER" id="PTHR16537:SF1">
    <property type="entry name" value="PROTEIN ZNRD2"/>
    <property type="match status" value="1"/>
</dbReference>
<evidence type="ECO:0000313" key="3">
    <source>
        <dbReference type="RefSeq" id="XP_003745975.1"/>
    </source>
</evidence>
<dbReference type="InterPro" id="IPR009563">
    <property type="entry name" value="SSSCA1"/>
</dbReference>
<name>A0AAJ6QU88_9ACAR</name>
<dbReference type="KEGG" id="goe:100903802"/>
<reference evidence="3" key="1">
    <citation type="submission" date="2025-08" db="UniProtKB">
        <authorList>
            <consortium name="RefSeq"/>
        </authorList>
    </citation>
    <scope>IDENTIFICATION</scope>
</reference>
<gene>
    <name evidence="3" type="primary">LOC100903802</name>
</gene>
<dbReference type="InterPro" id="IPR051888">
    <property type="entry name" value="UPF0148_domain"/>
</dbReference>
<feature type="region of interest" description="Disordered" evidence="1">
    <location>
        <begin position="75"/>
        <end position="124"/>
    </location>
</feature>
<accession>A0AAJ6QU88</accession>
<protein>
    <submittedName>
        <fullName evidence="3">Sjoegren syndrome/scleroderma autoantigen 1</fullName>
    </submittedName>
</protein>
<dbReference type="GeneID" id="100903802"/>
<keyword evidence="2" id="KW-1185">Reference proteome</keyword>
<dbReference type="RefSeq" id="XP_003745975.1">
    <property type="nucleotide sequence ID" value="XM_003745927.1"/>
</dbReference>
<dbReference type="Pfam" id="PF06677">
    <property type="entry name" value="Auto_anti-p27"/>
    <property type="match status" value="1"/>
</dbReference>
<evidence type="ECO:0000256" key="1">
    <source>
        <dbReference type="SAM" id="MobiDB-lite"/>
    </source>
</evidence>
<proteinExistence type="predicted"/>
<dbReference type="PANTHER" id="PTHR16537">
    <property type="entry name" value="SJOEGREN SYNDROME/SCLERODERMA AUTOANTIGEN 1"/>
    <property type="match status" value="1"/>
</dbReference>
<organism evidence="2 3">
    <name type="scientific">Galendromus occidentalis</name>
    <name type="common">western predatory mite</name>
    <dbReference type="NCBI Taxonomy" id="34638"/>
    <lineage>
        <taxon>Eukaryota</taxon>
        <taxon>Metazoa</taxon>
        <taxon>Ecdysozoa</taxon>
        <taxon>Arthropoda</taxon>
        <taxon>Chelicerata</taxon>
        <taxon>Arachnida</taxon>
        <taxon>Acari</taxon>
        <taxon>Parasitiformes</taxon>
        <taxon>Mesostigmata</taxon>
        <taxon>Gamasina</taxon>
        <taxon>Phytoseioidea</taxon>
        <taxon>Phytoseiidae</taxon>
        <taxon>Typhlodrominae</taxon>
        <taxon>Galendromus</taxon>
    </lineage>
</organism>
<dbReference type="Proteomes" id="UP000694867">
    <property type="component" value="Unplaced"/>
</dbReference>
<sequence length="209" mass="23139">MDGPVDEWRPPTTAELKVIEKRRERNDKISALLGSYMLRGYKMLGETCQVCDTILLESRQGANYCVACHELDEQETAKDDPALSEGAASRLRAEHPHTPSDPAEIPSEGISTEADAETADRRDFSSDVEVLSRVAVRPILRLASSNEAPRPSCSSAPDTVGILKSKIAWASLQLKDECRDLQKCIELAHLIRECSQALRSFSENQSQNQ</sequence>
<evidence type="ECO:0000313" key="2">
    <source>
        <dbReference type="Proteomes" id="UP000694867"/>
    </source>
</evidence>
<dbReference type="AlphaFoldDB" id="A0AAJ6QU88"/>